<organism evidence="9 10">
    <name type="scientific">Dissophora globulifera</name>
    <dbReference type="NCBI Taxonomy" id="979702"/>
    <lineage>
        <taxon>Eukaryota</taxon>
        <taxon>Fungi</taxon>
        <taxon>Fungi incertae sedis</taxon>
        <taxon>Mucoromycota</taxon>
        <taxon>Mortierellomycotina</taxon>
        <taxon>Mortierellomycetes</taxon>
        <taxon>Mortierellales</taxon>
        <taxon>Mortierellaceae</taxon>
        <taxon>Dissophora</taxon>
    </lineage>
</organism>
<evidence type="ECO:0000259" key="8">
    <source>
        <dbReference type="PROSITE" id="PS50162"/>
    </source>
</evidence>
<dbReference type="Pfam" id="PF08423">
    <property type="entry name" value="Rad51"/>
    <property type="match status" value="1"/>
</dbReference>
<evidence type="ECO:0000256" key="5">
    <source>
        <dbReference type="ARBA" id="ARBA00023204"/>
    </source>
</evidence>
<evidence type="ECO:0000256" key="3">
    <source>
        <dbReference type="ARBA" id="ARBA00022763"/>
    </source>
</evidence>
<dbReference type="GO" id="GO:0000400">
    <property type="term" value="F:four-way junction DNA binding"/>
    <property type="evidence" value="ECO:0007669"/>
    <property type="project" value="TreeGrafter"/>
</dbReference>
<comment type="caution">
    <text evidence="9">The sequence shown here is derived from an EMBL/GenBank/DDBJ whole genome shotgun (WGS) entry which is preliminary data.</text>
</comment>
<evidence type="ECO:0000256" key="4">
    <source>
        <dbReference type="ARBA" id="ARBA00022840"/>
    </source>
</evidence>
<evidence type="ECO:0000256" key="7">
    <source>
        <dbReference type="SAM" id="MobiDB-lite"/>
    </source>
</evidence>
<dbReference type="AlphaFoldDB" id="A0A9P6RFU6"/>
<dbReference type="CDD" id="cd19491">
    <property type="entry name" value="XRCC3"/>
    <property type="match status" value="1"/>
</dbReference>
<dbReference type="Proteomes" id="UP000738325">
    <property type="component" value="Unassembled WGS sequence"/>
</dbReference>
<dbReference type="SUPFAM" id="SSF52540">
    <property type="entry name" value="P-loop containing nucleoside triphosphate hydrolases"/>
    <property type="match status" value="1"/>
</dbReference>
<dbReference type="GO" id="GO:0061982">
    <property type="term" value="P:meiosis I cell cycle process"/>
    <property type="evidence" value="ECO:0007669"/>
    <property type="project" value="UniProtKB-ARBA"/>
</dbReference>
<keyword evidence="3" id="KW-0227">DNA damage</keyword>
<reference evidence="9" key="1">
    <citation type="journal article" date="2020" name="Fungal Divers.">
        <title>Resolving the Mortierellaceae phylogeny through synthesis of multi-gene phylogenetics and phylogenomics.</title>
        <authorList>
            <person name="Vandepol N."/>
            <person name="Liber J."/>
            <person name="Desiro A."/>
            <person name="Na H."/>
            <person name="Kennedy M."/>
            <person name="Barry K."/>
            <person name="Grigoriev I.V."/>
            <person name="Miller A.N."/>
            <person name="O'Donnell K."/>
            <person name="Stajich J.E."/>
            <person name="Bonito G."/>
        </authorList>
    </citation>
    <scope>NUCLEOTIDE SEQUENCE</scope>
    <source>
        <strain evidence="9">REB-010B</strain>
    </source>
</reference>
<gene>
    <name evidence="9" type="primary">XRCC3</name>
    <name evidence="9" type="ORF">BGZ99_006133</name>
</gene>
<accession>A0A9P6RFU6</accession>
<keyword evidence="5" id="KW-0234">DNA repair</keyword>
<feature type="region of interest" description="Disordered" evidence="7">
    <location>
        <begin position="244"/>
        <end position="276"/>
    </location>
</feature>
<dbReference type="GO" id="GO:0090656">
    <property type="term" value="P:t-circle formation"/>
    <property type="evidence" value="ECO:0007669"/>
    <property type="project" value="TreeGrafter"/>
</dbReference>
<dbReference type="GO" id="GO:0045003">
    <property type="term" value="P:double-strand break repair via synthesis-dependent strand annealing"/>
    <property type="evidence" value="ECO:0007669"/>
    <property type="project" value="TreeGrafter"/>
</dbReference>
<evidence type="ECO:0000256" key="6">
    <source>
        <dbReference type="ARBA" id="ARBA00023242"/>
    </source>
</evidence>
<dbReference type="Gene3D" id="3.40.50.300">
    <property type="entry name" value="P-loop containing nucleotide triphosphate hydrolases"/>
    <property type="match status" value="1"/>
</dbReference>
<dbReference type="InterPro" id="IPR020588">
    <property type="entry name" value="RecA_ATP-bd"/>
</dbReference>
<feature type="domain" description="RecA family profile 1" evidence="8">
    <location>
        <begin position="114"/>
        <end position="353"/>
    </location>
</feature>
<dbReference type="GO" id="GO:0140664">
    <property type="term" value="F:ATP-dependent DNA damage sensor activity"/>
    <property type="evidence" value="ECO:0007669"/>
    <property type="project" value="InterPro"/>
</dbReference>
<evidence type="ECO:0000313" key="10">
    <source>
        <dbReference type="Proteomes" id="UP000738325"/>
    </source>
</evidence>
<comment type="subcellular location">
    <subcellularLocation>
        <location evidence="1">Nucleus</location>
    </subcellularLocation>
</comment>
<dbReference type="PANTHER" id="PTHR46487">
    <property type="entry name" value="DNA REPAIR PROTEIN XRCC3"/>
    <property type="match status" value="1"/>
</dbReference>
<dbReference type="GO" id="GO:0005657">
    <property type="term" value="C:replication fork"/>
    <property type="evidence" value="ECO:0007669"/>
    <property type="project" value="TreeGrafter"/>
</dbReference>
<evidence type="ECO:0000256" key="2">
    <source>
        <dbReference type="ARBA" id="ARBA00022741"/>
    </source>
</evidence>
<dbReference type="InterPro" id="IPR047348">
    <property type="entry name" value="XRCC3-like_C"/>
</dbReference>
<dbReference type="GO" id="GO:0033065">
    <property type="term" value="C:Rad51C-XRCC3 complex"/>
    <property type="evidence" value="ECO:0007669"/>
    <property type="project" value="TreeGrafter"/>
</dbReference>
<name>A0A9P6RFU6_9FUNG</name>
<keyword evidence="6" id="KW-0539">Nucleus</keyword>
<dbReference type="GO" id="GO:0005524">
    <property type="term" value="F:ATP binding"/>
    <property type="evidence" value="ECO:0007669"/>
    <property type="project" value="UniProtKB-KW"/>
</dbReference>
<sequence>MDGQMTSINVLDLPAAIAAALAKGKLSRAMRHIMPSFSLDTVEDLLLYTPPGSLDDVHSARFKRHQPAKGASSTNYDRLMGLTADQVALAYDQAAAYVFENRIAYGTALDLLQEEQWLSLGDPILDNALGGGGLSTHAITEIAGESAVGKTQLCLQLCLTVQLPHHMGGLDGSAVWLSTEGKFPYSRLESMISHFVSKHKEALPDLNADEIRDNIYFDSMADQETQLHIFNYQLPILIHDSHVQAQEGSDDDASQDGQSDSGDRNTGEDTSTTRSRKKPVKLIIIDSIANNFRSELHFSTPSTTDPSSGRRQGENQGFRSSILQRSAELCEIGLRLRTLADQYALTVVCVNQVTDVFEGEETTLPGAETSWNGSRTNARLLSRPLGDSMKLKKPALGLVWENTINARVVLQRTRVPEHQDPEAYSSSAGVEPQRTLSVVFSPWAANERGRGQGSGQCRYRIDASGVVGAEMPQ</sequence>
<dbReference type="PANTHER" id="PTHR46487:SF1">
    <property type="entry name" value="DNA REPAIR PROTEIN XRCC3"/>
    <property type="match status" value="1"/>
</dbReference>
<dbReference type="PROSITE" id="PS50162">
    <property type="entry name" value="RECA_2"/>
    <property type="match status" value="1"/>
</dbReference>
<dbReference type="InterPro" id="IPR027417">
    <property type="entry name" value="P-loop_NTPase"/>
</dbReference>
<keyword evidence="4" id="KW-0067">ATP-binding</keyword>
<dbReference type="GO" id="GO:0000722">
    <property type="term" value="P:telomere maintenance via recombination"/>
    <property type="evidence" value="ECO:0007669"/>
    <property type="project" value="TreeGrafter"/>
</dbReference>
<keyword evidence="2" id="KW-0547">Nucleotide-binding</keyword>
<feature type="region of interest" description="Disordered" evidence="7">
    <location>
        <begin position="296"/>
        <end position="315"/>
    </location>
</feature>
<dbReference type="GO" id="GO:0071140">
    <property type="term" value="P:resolution of mitotic recombination intermediates"/>
    <property type="evidence" value="ECO:0007669"/>
    <property type="project" value="TreeGrafter"/>
</dbReference>
<dbReference type="OrthoDB" id="1861185at2759"/>
<dbReference type="EMBL" id="JAAAIP010000409">
    <property type="protein sequence ID" value="KAG0317717.1"/>
    <property type="molecule type" value="Genomic_DNA"/>
</dbReference>
<protein>
    <submittedName>
        <fullName evidence="9">DNA repair protein xrcc3</fullName>
    </submittedName>
</protein>
<proteinExistence type="predicted"/>
<dbReference type="InterPro" id="IPR013632">
    <property type="entry name" value="Rad51_C"/>
</dbReference>
<keyword evidence="10" id="KW-1185">Reference proteome</keyword>
<evidence type="ECO:0000256" key="1">
    <source>
        <dbReference type="ARBA" id="ARBA00004123"/>
    </source>
</evidence>
<evidence type="ECO:0000313" key="9">
    <source>
        <dbReference type="EMBL" id="KAG0317717.1"/>
    </source>
</evidence>